<protein>
    <submittedName>
        <fullName evidence="8">Spore germination protein</fullName>
    </submittedName>
</protein>
<feature type="transmembrane region" description="Helical" evidence="7">
    <location>
        <begin position="285"/>
        <end position="307"/>
    </location>
</feature>
<dbReference type="Proteomes" id="UP000186535">
    <property type="component" value="Unassembled WGS sequence"/>
</dbReference>
<evidence type="ECO:0000313" key="9">
    <source>
        <dbReference type="Proteomes" id="UP000186535"/>
    </source>
</evidence>
<comment type="caution">
    <text evidence="8">The sequence shown here is derived from an EMBL/GenBank/DDBJ whole genome shotgun (WGS) entry which is preliminary data.</text>
</comment>
<keyword evidence="3 7" id="KW-0812">Transmembrane</keyword>
<evidence type="ECO:0000256" key="7">
    <source>
        <dbReference type="SAM" id="Phobius"/>
    </source>
</evidence>
<comment type="subcellular location">
    <subcellularLocation>
        <location evidence="6">Cell membrane</location>
    </subcellularLocation>
    <subcellularLocation>
        <location evidence="1">Membrane</location>
        <topology evidence="1">Multi-pass membrane protein</topology>
    </subcellularLocation>
</comment>
<evidence type="ECO:0000256" key="5">
    <source>
        <dbReference type="ARBA" id="ARBA00023136"/>
    </source>
</evidence>
<name>A0A1C4CSI4_BACCE</name>
<evidence type="ECO:0000256" key="4">
    <source>
        <dbReference type="ARBA" id="ARBA00022989"/>
    </source>
</evidence>
<sequence>MNKRVELNKKIILEWFEGCNDVKVIKRELDEKEKIRSVLFIYCQNLIDNTKLKQATSSQVCKKLLSNSIEEFNLSTLIPQLSVKKLDIVNSNETISKIIFEGNLLIIFEESKQGYIVDIAQIPTRSVEQTNTEMTIRGGRDGFVEELNTNIGLIRKRLKTSSLSYEEFIIGERTQTKVALLYLKDIASRDIINQVRLKLRQIKIDGIVSSAQIEELITNNQFSVFPLVEYTGRPDYAVNCLLYGRFILLVEGSPTATIAPVTFPFFVNTSEDQDFFYIFGSFVRLVSLLGIAISIFLPGIWIALITYHPDQIPYTLLATLSLSREGIPFPAPLEGLIMMTLFEVLRQAGLRVPAVFGQTLSVVGGLIIGQAAISAGIVSASMVIIIAISVVSTFALTNQSVTGIISILRYVVFVVSSLLGIVGFIFCVLVMAIHVVNLRSFGVPFFTPYSPPVFKSMLAATFRIPFTYMKKRPKELHTQDNTRKRESTDEEK</sequence>
<evidence type="ECO:0000256" key="1">
    <source>
        <dbReference type="ARBA" id="ARBA00004141"/>
    </source>
</evidence>
<organism evidence="8 9">
    <name type="scientific">Bacillus cereus</name>
    <dbReference type="NCBI Taxonomy" id="1396"/>
    <lineage>
        <taxon>Bacteria</taxon>
        <taxon>Bacillati</taxon>
        <taxon>Bacillota</taxon>
        <taxon>Bacilli</taxon>
        <taxon>Bacillales</taxon>
        <taxon>Bacillaceae</taxon>
        <taxon>Bacillus</taxon>
        <taxon>Bacillus cereus group</taxon>
    </lineage>
</organism>
<comment type="similarity">
    <text evidence="2 6">Belongs to the GerABKA family.</text>
</comment>
<evidence type="ECO:0000313" key="8">
    <source>
        <dbReference type="EMBL" id="OKA40571.1"/>
    </source>
</evidence>
<gene>
    <name evidence="8" type="ORF">BJR07_01295</name>
</gene>
<feature type="transmembrane region" description="Helical" evidence="7">
    <location>
        <begin position="453"/>
        <end position="469"/>
    </location>
</feature>
<keyword evidence="5 6" id="KW-0472">Membrane</keyword>
<dbReference type="GO" id="GO:0009847">
    <property type="term" value="P:spore germination"/>
    <property type="evidence" value="ECO:0007669"/>
    <property type="project" value="UniProtKB-UniRule"/>
</dbReference>
<dbReference type="PANTHER" id="PTHR22550">
    <property type="entry name" value="SPORE GERMINATION PROTEIN"/>
    <property type="match status" value="1"/>
</dbReference>
<feature type="transmembrane region" description="Helical" evidence="7">
    <location>
        <begin position="352"/>
        <end position="373"/>
    </location>
</feature>
<dbReference type="PANTHER" id="PTHR22550:SF5">
    <property type="entry name" value="LEUCINE ZIPPER PROTEIN 4"/>
    <property type="match status" value="1"/>
</dbReference>
<dbReference type="InterPro" id="IPR050768">
    <property type="entry name" value="UPF0353/GerABKA_families"/>
</dbReference>
<proteinExistence type="inferred from homology"/>
<dbReference type="GO" id="GO:0005886">
    <property type="term" value="C:plasma membrane"/>
    <property type="evidence" value="ECO:0007669"/>
    <property type="project" value="UniProtKB-SubCell"/>
</dbReference>
<dbReference type="Pfam" id="PF03323">
    <property type="entry name" value="GerA"/>
    <property type="match status" value="1"/>
</dbReference>
<feature type="transmembrane region" description="Helical" evidence="7">
    <location>
        <begin position="379"/>
        <end position="398"/>
    </location>
</feature>
<dbReference type="InterPro" id="IPR004995">
    <property type="entry name" value="Spore_Ger"/>
</dbReference>
<dbReference type="AlphaFoldDB" id="A0A1C4CSI4"/>
<evidence type="ECO:0000256" key="3">
    <source>
        <dbReference type="ARBA" id="ARBA00022692"/>
    </source>
</evidence>
<dbReference type="EMBL" id="MPON01000001">
    <property type="protein sequence ID" value="OKA40571.1"/>
    <property type="molecule type" value="Genomic_DNA"/>
</dbReference>
<accession>A0A1C4CSI4</accession>
<feature type="transmembrane region" description="Helical" evidence="7">
    <location>
        <begin position="410"/>
        <end position="433"/>
    </location>
</feature>
<keyword evidence="4 7" id="KW-1133">Transmembrane helix</keyword>
<dbReference type="PIRSF" id="PIRSF005690">
    <property type="entry name" value="GerBA"/>
    <property type="match status" value="1"/>
</dbReference>
<evidence type="ECO:0000256" key="2">
    <source>
        <dbReference type="ARBA" id="ARBA00005278"/>
    </source>
</evidence>
<dbReference type="RefSeq" id="WP_073515240.1">
    <property type="nucleotide sequence ID" value="NZ_MPOM01000003.1"/>
</dbReference>
<evidence type="ECO:0000256" key="6">
    <source>
        <dbReference type="PIRNR" id="PIRNR005690"/>
    </source>
</evidence>
<reference evidence="8 9" key="1">
    <citation type="submission" date="2016-11" db="EMBL/GenBank/DDBJ databases">
        <title>Identification of Bacillus cereus isolated from egg-white.</title>
        <authorList>
            <person name="Soni A."/>
            <person name="Oey I."/>
            <person name="Silcock P."/>
            <person name="Bremer P."/>
        </authorList>
    </citation>
    <scope>NUCLEOTIDE SEQUENCE [LARGE SCALE GENOMIC DNA]</scope>
    <source>
        <strain evidence="8 9">NZAS03</strain>
    </source>
</reference>